<dbReference type="Proteomes" id="UP000761574">
    <property type="component" value="Unassembled WGS sequence"/>
</dbReference>
<dbReference type="EMBL" id="BPFB01000012">
    <property type="protein sequence ID" value="GIU45465.1"/>
    <property type="molecule type" value="Genomic_DNA"/>
</dbReference>
<sequence length="79" mass="8374">MMKQSIAANITPAQAITNEANRLIATLKLATPADSEMVEVALESLKAVAEVIAPSLAKTLGIRIIAIRNNIHVNQVQVA</sequence>
<protein>
    <submittedName>
        <fullName evidence="1">Uncharacterized protein</fullName>
    </submittedName>
</protein>
<organism evidence="1 2">
    <name type="scientific">Shewanella algidipiscicola</name>
    <dbReference type="NCBI Taxonomy" id="614070"/>
    <lineage>
        <taxon>Bacteria</taxon>
        <taxon>Pseudomonadati</taxon>
        <taxon>Pseudomonadota</taxon>
        <taxon>Gammaproteobacteria</taxon>
        <taxon>Alteromonadales</taxon>
        <taxon>Shewanellaceae</taxon>
        <taxon>Shewanella</taxon>
    </lineage>
</organism>
<evidence type="ECO:0000313" key="2">
    <source>
        <dbReference type="Proteomes" id="UP000761574"/>
    </source>
</evidence>
<evidence type="ECO:0000313" key="1">
    <source>
        <dbReference type="EMBL" id="GIU45465.1"/>
    </source>
</evidence>
<comment type="caution">
    <text evidence="1">The sequence shown here is derived from an EMBL/GenBank/DDBJ whole genome shotgun (WGS) entry which is preliminary data.</text>
</comment>
<proteinExistence type="predicted"/>
<accession>A0ABQ4PD61</accession>
<dbReference type="RefSeq" id="WP_119978172.1">
    <property type="nucleotide sequence ID" value="NZ_BPFB01000012.1"/>
</dbReference>
<name>A0ABQ4PD61_9GAMM</name>
<gene>
    <name evidence="1" type="ORF">TUM4630_13630</name>
</gene>
<keyword evidence="2" id="KW-1185">Reference proteome</keyword>
<reference evidence="1 2" key="1">
    <citation type="submission" date="2021-05" db="EMBL/GenBank/DDBJ databases">
        <title>Molecular characterization for Shewanella algae harboring chromosomal blaOXA-55-like strains isolated from clinical and environment sample.</title>
        <authorList>
            <person name="Ohama Y."/>
            <person name="Aoki K."/>
            <person name="Harada S."/>
            <person name="Moriya K."/>
            <person name="Ishii Y."/>
            <person name="Tateda K."/>
        </authorList>
    </citation>
    <scope>NUCLEOTIDE SEQUENCE [LARGE SCALE GENOMIC DNA]</scope>
    <source>
        <strain evidence="1 2">LMG 23746</strain>
    </source>
</reference>